<organism evidence="9 10">
    <name type="scientific">Pseudokineococcus marinus</name>
    <dbReference type="NCBI Taxonomy" id="351215"/>
    <lineage>
        <taxon>Bacteria</taxon>
        <taxon>Bacillati</taxon>
        <taxon>Actinomycetota</taxon>
        <taxon>Actinomycetes</taxon>
        <taxon>Kineosporiales</taxon>
        <taxon>Kineosporiaceae</taxon>
        <taxon>Pseudokineococcus</taxon>
    </lineage>
</organism>
<feature type="compositionally biased region" description="Gly residues" evidence="6">
    <location>
        <begin position="1"/>
        <end position="14"/>
    </location>
</feature>
<dbReference type="EMBL" id="JABEMA010000527">
    <property type="protein sequence ID" value="NNH24810.1"/>
    <property type="molecule type" value="Genomic_DNA"/>
</dbReference>
<feature type="binding site" evidence="5">
    <location>
        <begin position="173"/>
        <end position="174"/>
    </location>
    <ligand>
        <name>FMN</name>
        <dbReference type="ChEBI" id="CHEBI:58210"/>
    </ligand>
</feature>
<keyword evidence="10" id="KW-1185">Reference proteome</keyword>
<dbReference type="NCBIfam" id="TIGR00558">
    <property type="entry name" value="pdxH"/>
    <property type="match status" value="1"/>
</dbReference>
<feature type="region of interest" description="Disordered" evidence="6">
    <location>
        <begin position="1"/>
        <end position="30"/>
    </location>
</feature>
<comment type="catalytic activity">
    <reaction evidence="5">
        <text>pyridoxine 5'-phosphate + O2 = pyridoxal 5'-phosphate + H2O2</text>
        <dbReference type="Rhea" id="RHEA:15149"/>
        <dbReference type="ChEBI" id="CHEBI:15379"/>
        <dbReference type="ChEBI" id="CHEBI:16240"/>
        <dbReference type="ChEBI" id="CHEBI:58589"/>
        <dbReference type="ChEBI" id="CHEBI:597326"/>
        <dbReference type="EC" id="1.4.3.5"/>
    </reaction>
</comment>
<dbReference type="Gene3D" id="2.30.110.10">
    <property type="entry name" value="Electron Transport, Fmn-binding Protein, Chain A"/>
    <property type="match status" value="1"/>
</dbReference>
<evidence type="ECO:0000256" key="3">
    <source>
        <dbReference type="ARBA" id="ARBA00022643"/>
    </source>
</evidence>
<dbReference type="NCBIfam" id="NF004231">
    <property type="entry name" value="PRK05679.1"/>
    <property type="match status" value="1"/>
</dbReference>
<evidence type="ECO:0000256" key="1">
    <source>
        <dbReference type="ARBA" id="ARBA00007301"/>
    </source>
</evidence>
<dbReference type="InterPro" id="IPR000659">
    <property type="entry name" value="Pyridox_Oxase"/>
</dbReference>
<dbReference type="EC" id="1.4.3.5" evidence="5"/>
<dbReference type="InterPro" id="IPR012349">
    <property type="entry name" value="Split_barrel_FMN-bd"/>
</dbReference>
<feature type="binding site" evidence="5">
    <location>
        <position position="218"/>
    </location>
    <ligand>
        <name>FMN</name>
        <dbReference type="ChEBI" id="CHEBI:58210"/>
    </ligand>
</feature>
<dbReference type="HAMAP" id="MF_01629">
    <property type="entry name" value="PdxH"/>
    <property type="match status" value="1"/>
</dbReference>
<comment type="caution">
    <text evidence="9">The sequence shown here is derived from an EMBL/GenBank/DDBJ whole genome shotgun (WGS) entry which is preliminary data.</text>
</comment>
<evidence type="ECO:0000259" key="7">
    <source>
        <dbReference type="Pfam" id="PF01243"/>
    </source>
</evidence>
<protein>
    <recommendedName>
        <fullName evidence="5">Pyridoxine/pyridoxamine 5'-phosphate oxidase</fullName>
        <ecNumber evidence="5">1.4.3.5</ecNumber>
    </recommendedName>
    <alternativeName>
        <fullName evidence="5">PNP/PMP oxidase</fullName>
        <shortName evidence="5">PNPOx</shortName>
    </alternativeName>
    <alternativeName>
        <fullName evidence="5">Pyridoxal 5'-phosphate synthase</fullName>
    </alternativeName>
</protein>
<dbReference type="GO" id="GO:0008615">
    <property type="term" value="P:pyridoxine biosynthetic process"/>
    <property type="evidence" value="ECO:0007669"/>
    <property type="project" value="UniProtKB-UniRule"/>
</dbReference>
<keyword evidence="5" id="KW-0664">Pyridoxine biosynthesis</keyword>
<dbReference type="InterPro" id="IPR011576">
    <property type="entry name" value="Pyridox_Oxase_N"/>
</dbReference>
<keyword evidence="2 5" id="KW-0285">Flavoprotein</keyword>
<feature type="binding site" evidence="5">
    <location>
        <begin position="109"/>
        <end position="110"/>
    </location>
    <ligand>
        <name>FMN</name>
        <dbReference type="ChEBI" id="CHEBI:58210"/>
    </ligand>
</feature>
<evidence type="ECO:0000313" key="10">
    <source>
        <dbReference type="Proteomes" id="UP000555552"/>
    </source>
</evidence>
<comment type="function">
    <text evidence="5">Catalyzes the oxidation of either pyridoxine 5'-phosphate (PNP) or pyridoxamine 5'-phosphate (PMP) into pyridoxal 5'-phosphate (PLP).</text>
</comment>
<feature type="domain" description="Pyridoxine 5'-phosphate oxidase dimerisation C-terminal" evidence="8">
    <location>
        <begin position="205"/>
        <end position="254"/>
    </location>
</feature>
<dbReference type="UniPathway" id="UPA01068">
    <property type="reaction ID" value="UER00304"/>
</dbReference>
<dbReference type="AlphaFoldDB" id="A0A849BNN6"/>
<comment type="pathway">
    <text evidence="5">Cofactor metabolism; pyridoxal 5'-phosphate salvage; pyridoxal 5'-phosphate from pyridoxine 5'-phosphate: step 1/1.</text>
</comment>
<comment type="catalytic activity">
    <reaction evidence="5">
        <text>pyridoxamine 5'-phosphate + O2 + H2O = pyridoxal 5'-phosphate + H2O2 + NH4(+)</text>
        <dbReference type="Rhea" id="RHEA:15817"/>
        <dbReference type="ChEBI" id="CHEBI:15377"/>
        <dbReference type="ChEBI" id="CHEBI:15379"/>
        <dbReference type="ChEBI" id="CHEBI:16240"/>
        <dbReference type="ChEBI" id="CHEBI:28938"/>
        <dbReference type="ChEBI" id="CHEBI:58451"/>
        <dbReference type="ChEBI" id="CHEBI:597326"/>
        <dbReference type="EC" id="1.4.3.5"/>
    </reaction>
</comment>
<comment type="similarity">
    <text evidence="1 5">Belongs to the pyridoxamine 5'-phosphate oxidase family.</text>
</comment>
<dbReference type="GO" id="GO:0010181">
    <property type="term" value="F:FMN binding"/>
    <property type="evidence" value="ECO:0007669"/>
    <property type="project" value="UniProtKB-UniRule"/>
</dbReference>
<comment type="pathway">
    <text evidence="5">Cofactor metabolism; pyridoxal 5'-phosphate salvage; pyridoxal 5'-phosphate from pyridoxamine 5'-phosphate: step 1/1.</text>
</comment>
<dbReference type="GO" id="GO:0004733">
    <property type="term" value="F:pyridoxamine phosphate oxidase activity"/>
    <property type="evidence" value="ECO:0007669"/>
    <property type="project" value="UniProtKB-UniRule"/>
</dbReference>
<keyword evidence="3 5" id="KW-0288">FMN</keyword>
<reference evidence="9 10" key="1">
    <citation type="submission" date="2020-05" db="EMBL/GenBank/DDBJ databases">
        <title>MicrobeNet Type strains.</title>
        <authorList>
            <person name="Nicholson A.C."/>
        </authorList>
    </citation>
    <scope>NUCLEOTIDE SEQUENCE [LARGE SCALE GENOMIC DNA]</scope>
    <source>
        <strain evidence="9 10">JCM 14547</strain>
    </source>
</reference>
<accession>A0A849BNN6</accession>
<feature type="domain" description="Pyridoxamine 5'-phosphate oxidase N-terminal" evidence="7">
    <location>
        <begin position="68"/>
        <end position="191"/>
    </location>
</feature>
<gene>
    <name evidence="5 9" type="primary">pdxH</name>
    <name evidence="9" type="ORF">HLB09_17280</name>
</gene>
<feature type="binding site" evidence="5">
    <location>
        <begin position="224"/>
        <end position="226"/>
    </location>
    <ligand>
        <name>substrate</name>
    </ligand>
</feature>
<dbReference type="Pfam" id="PF10590">
    <property type="entry name" value="PNP_phzG_C"/>
    <property type="match status" value="1"/>
</dbReference>
<evidence type="ECO:0000313" key="9">
    <source>
        <dbReference type="EMBL" id="NNH24810.1"/>
    </source>
</evidence>
<proteinExistence type="inferred from homology"/>
<name>A0A849BNN6_9ACTN</name>
<dbReference type="InterPro" id="IPR019576">
    <property type="entry name" value="Pyridoxamine_oxidase_dimer_C"/>
</dbReference>
<dbReference type="SUPFAM" id="SSF50475">
    <property type="entry name" value="FMN-binding split barrel"/>
    <property type="match status" value="1"/>
</dbReference>
<feature type="binding site" evidence="5">
    <location>
        <position position="99"/>
    </location>
    <ligand>
        <name>substrate</name>
    </ligand>
</feature>
<feature type="binding site" evidence="5">
    <location>
        <position position="116"/>
    </location>
    <ligand>
        <name>FMN</name>
        <dbReference type="ChEBI" id="CHEBI:58210"/>
    </ligand>
</feature>
<comment type="subunit">
    <text evidence="5">Homodimer.</text>
</comment>
<evidence type="ECO:0000259" key="8">
    <source>
        <dbReference type="Pfam" id="PF10590"/>
    </source>
</evidence>
<evidence type="ECO:0000256" key="6">
    <source>
        <dbReference type="SAM" id="MobiDB-lite"/>
    </source>
</evidence>
<comment type="cofactor">
    <cofactor evidence="5">
        <name>FMN</name>
        <dbReference type="ChEBI" id="CHEBI:58210"/>
    </cofactor>
    <text evidence="5">Binds 1 FMN per subunit.</text>
</comment>
<feature type="binding site" evidence="5">
    <location>
        <begin position="94"/>
        <end position="99"/>
    </location>
    <ligand>
        <name>FMN</name>
        <dbReference type="ChEBI" id="CHEBI:58210"/>
    </ligand>
</feature>
<evidence type="ECO:0000256" key="4">
    <source>
        <dbReference type="ARBA" id="ARBA00023002"/>
    </source>
</evidence>
<keyword evidence="4 5" id="KW-0560">Oxidoreductase</keyword>
<feature type="binding site" evidence="5">
    <location>
        <position position="164"/>
    </location>
    <ligand>
        <name>substrate</name>
    </ligand>
</feature>
<dbReference type="RefSeq" id="WP_171204508.1">
    <property type="nucleotide sequence ID" value="NZ_BAAANP010000016.1"/>
</dbReference>
<feature type="binding site" evidence="5">
    <location>
        <position position="156"/>
    </location>
    <ligand>
        <name>substrate</name>
    </ligand>
</feature>
<sequence>MVAAEHGGGVGGAPEGASGEHGGAREPVVDPSARVTYTGTGLEDDAPLWAADPPLAPLGLLERWYADAAADERVVEPGAVVLATVDADDVPDARTVLLKGLDGRGAVVYTNLASAKGRQLEARAHAALVLPWHAMSRNVRLRGRVERVAREESAAYFAQRPRGSQVAAWASAQSKPVGSRADLERRVAELEERFAGQEVPLPPTWGGVRVLPVAVELWAGRASRLHDRAAWTSLTGEPARLDDADAWRLARLQP</sequence>
<evidence type="ECO:0000256" key="2">
    <source>
        <dbReference type="ARBA" id="ARBA00022630"/>
    </source>
</evidence>
<evidence type="ECO:0000256" key="5">
    <source>
        <dbReference type="HAMAP-Rule" id="MF_01629"/>
    </source>
</evidence>
<comment type="caution">
    <text evidence="5">Lacks conserved residue(s) required for the propagation of feature annotation.</text>
</comment>
<dbReference type="PANTHER" id="PTHR10851">
    <property type="entry name" value="PYRIDOXINE-5-PHOSPHATE OXIDASE"/>
    <property type="match status" value="1"/>
</dbReference>
<dbReference type="Proteomes" id="UP000555552">
    <property type="component" value="Unassembled WGS sequence"/>
</dbReference>
<feature type="binding site" evidence="5">
    <location>
        <position position="160"/>
    </location>
    <ligand>
        <name>substrate</name>
    </ligand>
</feature>
<feature type="binding site" evidence="5">
    <location>
        <position position="228"/>
    </location>
    <ligand>
        <name>FMN</name>
        <dbReference type="ChEBI" id="CHEBI:58210"/>
    </ligand>
</feature>
<dbReference type="Pfam" id="PF01243">
    <property type="entry name" value="PNPOx_N"/>
    <property type="match status" value="1"/>
</dbReference>
<dbReference type="PANTHER" id="PTHR10851:SF0">
    <property type="entry name" value="PYRIDOXINE-5'-PHOSPHATE OXIDASE"/>
    <property type="match status" value="1"/>
</dbReference>